<evidence type="ECO:0000313" key="2">
    <source>
        <dbReference type="Proteomes" id="UP000028194"/>
    </source>
</evidence>
<name>A0A075MTS5_9ARCH</name>
<dbReference type="EMBL" id="CP007174">
    <property type="protein sequence ID" value="AIF84585.1"/>
    <property type="molecule type" value="Genomic_DNA"/>
</dbReference>
<keyword evidence="2" id="KW-1185">Reference proteome</keyword>
<dbReference type="AlphaFoldDB" id="A0A075MTS5"/>
<dbReference type="Proteomes" id="UP000028194">
    <property type="component" value="Chromosome"/>
</dbReference>
<accession>A0A075MTS5</accession>
<proteinExistence type="predicted"/>
<dbReference type="HOGENOM" id="CLU_2565544_0_0_2"/>
<protein>
    <submittedName>
        <fullName evidence="1">Uncharacterized protein</fullName>
    </submittedName>
</protein>
<gene>
    <name evidence="1" type="ORF">NTE_02538</name>
</gene>
<organism evidence="1 2">
    <name type="scientific">Candidatus Nitrososphaera evergladensis SR1</name>
    <dbReference type="NCBI Taxonomy" id="1459636"/>
    <lineage>
        <taxon>Archaea</taxon>
        <taxon>Nitrososphaerota</taxon>
        <taxon>Nitrososphaeria</taxon>
        <taxon>Nitrososphaerales</taxon>
        <taxon>Nitrososphaeraceae</taxon>
        <taxon>Nitrososphaera</taxon>
    </lineage>
</organism>
<dbReference type="KEGG" id="nev:NTE_02538"/>
<evidence type="ECO:0000313" key="1">
    <source>
        <dbReference type="EMBL" id="AIF84585.1"/>
    </source>
</evidence>
<sequence length="81" mass="9334">MMVSHFDAERRIDHIGINGEVITIYSTDGCETPISVAYGTSLQKIHQLIEERCNLYNIWYASVEHIRILFRTAMLHAVKVN</sequence>
<reference evidence="1 2" key="1">
    <citation type="journal article" date="2014" name="PLoS ONE">
        <title>Genome Sequence of Candidatus Nitrososphaera evergladensis from Group I.1b Enriched from Everglades Soil Reveals Novel Genomic Features of the Ammonia-Oxidizing Archaea.</title>
        <authorList>
            <person name="Zhalnina K.V."/>
            <person name="Dias R."/>
            <person name="Leonard M.T."/>
            <person name="Dorr de Quadros P."/>
            <person name="Camargo F.A."/>
            <person name="Drew J.C."/>
            <person name="Farmerie W.G."/>
            <person name="Daroub S.H."/>
            <person name="Triplett E.W."/>
        </authorList>
    </citation>
    <scope>NUCLEOTIDE SEQUENCE [LARGE SCALE GENOMIC DNA]</scope>
    <source>
        <strain evidence="1 2">SR1</strain>
    </source>
</reference>